<accession>A0A7J9ABF2</accession>
<reference evidence="1 2" key="1">
    <citation type="journal article" date="2019" name="Genome Biol. Evol.">
        <title>Insights into the evolution of the New World diploid cottons (Gossypium, subgenus Houzingenia) based on genome sequencing.</title>
        <authorList>
            <person name="Grover C.E."/>
            <person name="Arick M.A. 2nd"/>
            <person name="Thrash A."/>
            <person name="Conover J.L."/>
            <person name="Sanders W.S."/>
            <person name="Peterson D.G."/>
            <person name="Frelichowski J.E."/>
            <person name="Scheffler J.A."/>
            <person name="Scheffler B.E."/>
            <person name="Wendel J.F."/>
        </authorList>
    </citation>
    <scope>NUCLEOTIDE SEQUENCE [LARGE SCALE GENOMIC DNA]</scope>
    <source>
        <strain evidence="1">4</strain>
        <tissue evidence="1">Leaf</tissue>
    </source>
</reference>
<keyword evidence="2" id="KW-1185">Reference proteome</keyword>
<evidence type="ECO:0000313" key="2">
    <source>
        <dbReference type="Proteomes" id="UP000593574"/>
    </source>
</evidence>
<dbReference type="AlphaFoldDB" id="A0A7J9ABF2"/>
<dbReference type="Proteomes" id="UP000593574">
    <property type="component" value="Unassembled WGS sequence"/>
</dbReference>
<evidence type="ECO:0000313" key="1">
    <source>
        <dbReference type="EMBL" id="MBA0721320.1"/>
    </source>
</evidence>
<organism evidence="1 2">
    <name type="scientific">Gossypium laxum</name>
    <dbReference type="NCBI Taxonomy" id="34288"/>
    <lineage>
        <taxon>Eukaryota</taxon>
        <taxon>Viridiplantae</taxon>
        <taxon>Streptophyta</taxon>
        <taxon>Embryophyta</taxon>
        <taxon>Tracheophyta</taxon>
        <taxon>Spermatophyta</taxon>
        <taxon>Magnoliopsida</taxon>
        <taxon>eudicotyledons</taxon>
        <taxon>Gunneridae</taxon>
        <taxon>Pentapetalae</taxon>
        <taxon>rosids</taxon>
        <taxon>malvids</taxon>
        <taxon>Malvales</taxon>
        <taxon>Malvaceae</taxon>
        <taxon>Malvoideae</taxon>
        <taxon>Gossypium</taxon>
    </lineage>
</organism>
<comment type="caution">
    <text evidence="1">The sequence shown here is derived from an EMBL/GenBank/DDBJ whole genome shotgun (WGS) entry which is preliminary data.</text>
</comment>
<proteinExistence type="predicted"/>
<protein>
    <submittedName>
        <fullName evidence="1">Uncharacterized protein</fullName>
    </submittedName>
</protein>
<dbReference type="EMBL" id="JABEZV010000009">
    <property type="protein sequence ID" value="MBA0721320.1"/>
    <property type="molecule type" value="Genomic_DNA"/>
</dbReference>
<feature type="non-terminal residue" evidence="1">
    <location>
        <position position="1"/>
    </location>
</feature>
<sequence>MFPLHNHNRLIQTKLILHFQRRRKRVLRLVNQFFSTSLIDVATLLGKNIRTVGLELSRGIASEMLIQEKVQTLYVSLSEIEGLKYDEQANAL</sequence>
<gene>
    <name evidence="1" type="ORF">Golax_008879</name>
</gene>
<name>A0A7J9ABF2_9ROSI</name>